<evidence type="ECO:0000259" key="1">
    <source>
        <dbReference type="PROSITE" id="PS51819"/>
    </source>
</evidence>
<evidence type="ECO:0000313" key="3">
    <source>
        <dbReference type="EMBL" id="OCO80391.1"/>
    </source>
</evidence>
<dbReference type="EMBL" id="CP029449">
    <property type="protein sequence ID" value="AWL71123.1"/>
    <property type="molecule type" value="Genomic_DNA"/>
</dbReference>
<organism evidence="3 4">
    <name type="scientific">Serratia marcescens</name>
    <dbReference type="NCBI Taxonomy" id="615"/>
    <lineage>
        <taxon>Bacteria</taxon>
        <taxon>Pseudomonadati</taxon>
        <taxon>Pseudomonadota</taxon>
        <taxon>Gammaproteobacteria</taxon>
        <taxon>Enterobacterales</taxon>
        <taxon>Yersiniaceae</taxon>
        <taxon>Serratia</taxon>
    </lineage>
</organism>
<dbReference type="Proteomes" id="UP000245399">
    <property type="component" value="Chromosome"/>
</dbReference>
<evidence type="ECO:0000313" key="5">
    <source>
        <dbReference type="Proteomes" id="UP000245399"/>
    </source>
</evidence>
<reference evidence="3" key="2">
    <citation type="journal article" date="2017" name="PLoS ONE">
        <title>Genomic and phenotypic characterisation of fluoroquinolone resistance mechanisms in Enterobacteriaceae in Durban, South Africa.</title>
        <authorList>
            <person name="Osei Sekyere J."/>
            <person name="Amoako D.G."/>
        </authorList>
    </citation>
    <scope>NUCLEOTIDE SEQUENCE</scope>
    <source>
        <strain evidence="3">945174350</strain>
    </source>
</reference>
<evidence type="ECO:0000313" key="4">
    <source>
        <dbReference type="Proteomes" id="UP000050489"/>
    </source>
</evidence>
<dbReference type="Gene3D" id="3.10.180.10">
    <property type="entry name" value="2,3-Dihydroxybiphenyl 1,2-Dioxygenase, domain 1"/>
    <property type="match status" value="1"/>
</dbReference>
<accession>A0A0G3SV98</accession>
<dbReference type="SUPFAM" id="SSF54593">
    <property type="entry name" value="Glyoxalase/Bleomycin resistance protein/Dihydroxybiphenyl dioxygenase"/>
    <property type="match status" value="1"/>
</dbReference>
<dbReference type="InterPro" id="IPR037523">
    <property type="entry name" value="VOC_core"/>
</dbReference>
<dbReference type="Pfam" id="PF00903">
    <property type="entry name" value="Glyoxalase"/>
    <property type="match status" value="1"/>
</dbReference>
<sequence>MNITPCLSHVSLGSNDFEAAAAFYDRALAALGCRRVLEHPGAIGYGRDYPEFWLQVPIDGLPASPGNGTHVGFFATSKQQVDEFHRQALLAGAVDEGAPGSRPHYGEAYYGCFVRDLDGHKIEASFWDESAA</sequence>
<reference evidence="2 5" key="3">
    <citation type="submission" date="2018-05" db="EMBL/GenBank/DDBJ databases">
        <title>Klebsiella quasipneumonaiae provides a window into carbapenemase gene transfer, plasmid rearrangements and nosocomial acquisition from the hospital environment.</title>
        <authorList>
            <person name="Mathers A.J."/>
            <person name="Vegesana K."/>
            <person name="Stoesser N."/>
            <person name="Crook D."/>
            <person name="Vaughan A."/>
            <person name="Barry K."/>
            <person name="Parikh H."/>
            <person name="Sebra R."/>
            <person name="Kotay S."/>
            <person name="Walker A.S."/>
            <person name="Sheppard A.E."/>
        </authorList>
    </citation>
    <scope>NUCLEOTIDE SEQUENCE [LARGE SCALE GENOMIC DNA]</scope>
    <source>
        <strain evidence="2 5">CAV1761</strain>
    </source>
</reference>
<gene>
    <name evidence="3" type="ORF">AN695_0205790</name>
    <name evidence="2" type="ORF">DKC05_27480</name>
</gene>
<proteinExistence type="predicted"/>
<reference evidence="4" key="1">
    <citation type="submission" date="2016-04" db="EMBL/GenBank/DDBJ databases">
        <authorList>
            <person name="Osei Sekyere J."/>
            <person name="Sivertsen A."/>
            <person name="Pedersen A.T."/>
            <person name="Sundsfjord A."/>
        </authorList>
    </citation>
    <scope>NUCLEOTIDE SEQUENCE [LARGE SCALE GENOMIC DNA]</scope>
    <source>
        <strain evidence="4">945174350</strain>
    </source>
</reference>
<dbReference type="PANTHER" id="PTHR35006">
    <property type="entry name" value="GLYOXALASE FAMILY PROTEIN (AFU_ORTHOLOGUE AFUA_5G14830)"/>
    <property type="match status" value="1"/>
</dbReference>
<evidence type="ECO:0000313" key="2">
    <source>
        <dbReference type="EMBL" id="AWL71123.1"/>
    </source>
</evidence>
<dbReference type="EMBL" id="LJEX02000136">
    <property type="protein sequence ID" value="OCO80391.1"/>
    <property type="molecule type" value="Genomic_DNA"/>
</dbReference>
<protein>
    <submittedName>
        <fullName evidence="3">Glyoxalase</fullName>
    </submittedName>
    <submittedName>
        <fullName evidence="2">VOC family protein</fullName>
    </submittedName>
</protein>
<name>A0A0G3SV98_SERMA</name>
<dbReference type="PANTHER" id="PTHR35006:SF4">
    <property type="entry name" value="BLR7706 PROTEIN"/>
    <property type="match status" value="1"/>
</dbReference>
<feature type="domain" description="VOC" evidence="1">
    <location>
        <begin position="6"/>
        <end position="127"/>
    </location>
</feature>
<dbReference type="AlphaFoldDB" id="A0A0G3SV98"/>
<dbReference type="PROSITE" id="PS51819">
    <property type="entry name" value="VOC"/>
    <property type="match status" value="1"/>
</dbReference>
<dbReference type="InterPro" id="IPR029068">
    <property type="entry name" value="Glyas_Bleomycin-R_OHBP_Dase"/>
</dbReference>
<dbReference type="CDD" id="cd07262">
    <property type="entry name" value="VOC_like"/>
    <property type="match status" value="1"/>
</dbReference>
<dbReference type="RefSeq" id="WP_038880343.1">
    <property type="nucleotide sequence ID" value="NZ_CABMHU010000108.1"/>
</dbReference>
<dbReference type="InterPro" id="IPR004360">
    <property type="entry name" value="Glyas_Fos-R_dOase_dom"/>
</dbReference>
<dbReference type="Proteomes" id="UP000050489">
    <property type="component" value="Unassembled WGS sequence"/>
</dbReference>